<accession>A0A542Y9S8</accession>
<dbReference type="AlphaFoldDB" id="A0A542Y9S8"/>
<protein>
    <submittedName>
        <fullName evidence="2">Protein-tyrosine phosphatase</fullName>
    </submittedName>
</protein>
<dbReference type="SUPFAM" id="SSF52788">
    <property type="entry name" value="Phosphotyrosine protein phosphatases I"/>
    <property type="match status" value="1"/>
</dbReference>
<evidence type="ECO:0000313" key="3">
    <source>
        <dbReference type="Proteomes" id="UP000319094"/>
    </source>
</evidence>
<name>A0A542Y9S8_9MICO</name>
<dbReference type="SMART" id="SM00226">
    <property type="entry name" value="LMWPc"/>
    <property type="match status" value="1"/>
</dbReference>
<evidence type="ECO:0000313" key="2">
    <source>
        <dbReference type="EMBL" id="TQL44839.1"/>
    </source>
</evidence>
<sequence length="174" mass="18455">MEARLREQLRSVTSAPLAVGSAGTRARAGEGMASETLGLLTERGVPVAGEFQARQLTTAIVADSDLLLTASREQRAQVLEISPLALRRAFTLREFAALLCGVRLAPESIASGEWLALATAYALSRRTANAQLVNSPSADIDDPYGRGEEAFERMASEVDASIALILENLVSAAK</sequence>
<dbReference type="EMBL" id="VFON01000001">
    <property type="protein sequence ID" value="TQL44839.1"/>
    <property type="molecule type" value="Genomic_DNA"/>
</dbReference>
<evidence type="ECO:0000259" key="1">
    <source>
        <dbReference type="SMART" id="SM00226"/>
    </source>
</evidence>
<organism evidence="2 3">
    <name type="scientific">Leucobacter komagatae</name>
    <dbReference type="NCBI Taxonomy" id="55969"/>
    <lineage>
        <taxon>Bacteria</taxon>
        <taxon>Bacillati</taxon>
        <taxon>Actinomycetota</taxon>
        <taxon>Actinomycetes</taxon>
        <taxon>Micrococcales</taxon>
        <taxon>Microbacteriaceae</taxon>
        <taxon>Leucobacter</taxon>
    </lineage>
</organism>
<proteinExistence type="predicted"/>
<feature type="domain" description="Phosphotyrosine protein phosphatase I" evidence="1">
    <location>
        <begin position="2"/>
        <end position="167"/>
    </location>
</feature>
<dbReference type="Proteomes" id="UP000319094">
    <property type="component" value="Unassembled WGS sequence"/>
</dbReference>
<dbReference type="InterPro" id="IPR023485">
    <property type="entry name" value="Ptyr_pPase"/>
</dbReference>
<dbReference type="Pfam" id="PF01451">
    <property type="entry name" value="LMWPc"/>
    <property type="match status" value="1"/>
</dbReference>
<dbReference type="Gene3D" id="3.40.50.2300">
    <property type="match status" value="1"/>
</dbReference>
<dbReference type="InterPro" id="IPR036196">
    <property type="entry name" value="Ptyr_pPase_sf"/>
</dbReference>
<comment type="caution">
    <text evidence="2">The sequence shown here is derived from an EMBL/GenBank/DDBJ whole genome shotgun (WGS) entry which is preliminary data.</text>
</comment>
<gene>
    <name evidence="2" type="ORF">FB468_2910</name>
</gene>
<keyword evidence="3" id="KW-1185">Reference proteome</keyword>
<reference evidence="2 3" key="1">
    <citation type="submission" date="2019-06" db="EMBL/GenBank/DDBJ databases">
        <title>Sequencing the genomes of 1000 actinobacteria strains.</title>
        <authorList>
            <person name="Klenk H.-P."/>
        </authorList>
    </citation>
    <scope>NUCLEOTIDE SEQUENCE [LARGE SCALE GENOMIC DNA]</scope>
    <source>
        <strain evidence="2 3">DSM 8803</strain>
    </source>
</reference>